<feature type="transmembrane region" description="Helical" evidence="1">
    <location>
        <begin position="73"/>
        <end position="96"/>
    </location>
</feature>
<dbReference type="Proteomes" id="UP000316778">
    <property type="component" value="Unassembled WGS sequence"/>
</dbReference>
<dbReference type="AlphaFoldDB" id="A0A562SZH2"/>
<feature type="transmembrane region" description="Helical" evidence="1">
    <location>
        <begin position="351"/>
        <end position="369"/>
    </location>
</feature>
<dbReference type="OrthoDB" id="636847at2"/>
<reference evidence="2 3" key="1">
    <citation type="journal article" date="2013" name="Stand. Genomic Sci.">
        <title>Genomic Encyclopedia of Type Strains, Phase I: The one thousand microbial genomes (KMG-I) project.</title>
        <authorList>
            <person name="Kyrpides N.C."/>
            <person name="Woyke T."/>
            <person name="Eisen J.A."/>
            <person name="Garrity G."/>
            <person name="Lilburn T.G."/>
            <person name="Beck B.J."/>
            <person name="Whitman W.B."/>
            <person name="Hugenholtz P."/>
            <person name="Klenk H.P."/>
        </authorList>
    </citation>
    <scope>NUCLEOTIDE SEQUENCE [LARGE SCALE GENOMIC DNA]</scope>
    <source>
        <strain evidence="2 3">DSM 13484</strain>
    </source>
</reference>
<evidence type="ECO:0000313" key="2">
    <source>
        <dbReference type="EMBL" id="TWI86689.1"/>
    </source>
</evidence>
<name>A0A562SZH2_CHIJA</name>
<sequence>MLQAHKRYLWIALAGGLLQFIIFKILYPFPDFISDSYSYMDTNLYHMTVNLWPIGYSRFIALVRLFTPSHTVLVLLQYMILEAALLYFFFSLLRLYGLPRWGQRVLFIFLFFNPLFLYLANCVLSDALFCAVSLVILTLYLRMFRQPRISHIVVTTLLIGLAFTIRYTAIYYPLTGIVALLLAAYRWPLKIAGIVAPWALIVPFILYTQQQTKAATGTAEFSVFGGWQIANNALYMYEHIEVDTTQLPPGTLELDRMARRYFREVPPEQRVLADIEGTFFIKMPNAILKPYMLARYHNFVDAPTHFRAWGAVSPVYKAYGTHLIKQHPFAFARYYLWPNTKNYFLPYLEKFGFYNIGMRRMFGAAVVWFQLDSDEVRLLPSIYFQGYVFALYPLFFMVMNVYFAGCFLFFCLGGKWRNNSRLFNAAVLLTAAFLFLNFCFSVFATPVVLRYQVVPMVLLVGFSLLLTVRILLPAAEPQTHVSPGQPPYRSVPAHTP</sequence>
<feature type="transmembrane region" description="Helical" evidence="1">
    <location>
        <begin position="422"/>
        <end position="443"/>
    </location>
</feature>
<evidence type="ECO:0008006" key="4">
    <source>
        <dbReference type="Google" id="ProtNLM"/>
    </source>
</evidence>
<accession>A0A562SZH2</accession>
<comment type="caution">
    <text evidence="2">The sequence shown here is derived from an EMBL/GenBank/DDBJ whole genome shotgun (WGS) entry which is preliminary data.</text>
</comment>
<feature type="transmembrane region" description="Helical" evidence="1">
    <location>
        <begin position="389"/>
        <end position="410"/>
    </location>
</feature>
<feature type="transmembrane region" description="Helical" evidence="1">
    <location>
        <begin position="116"/>
        <end position="140"/>
    </location>
</feature>
<evidence type="ECO:0000313" key="3">
    <source>
        <dbReference type="Proteomes" id="UP000316778"/>
    </source>
</evidence>
<keyword evidence="3" id="KW-1185">Reference proteome</keyword>
<keyword evidence="1" id="KW-1133">Transmembrane helix</keyword>
<feature type="transmembrane region" description="Helical" evidence="1">
    <location>
        <begin position="152"/>
        <end position="185"/>
    </location>
</feature>
<evidence type="ECO:0000256" key="1">
    <source>
        <dbReference type="SAM" id="Phobius"/>
    </source>
</evidence>
<gene>
    <name evidence="2" type="ORF">LX66_3952</name>
</gene>
<keyword evidence="1" id="KW-0472">Membrane</keyword>
<feature type="transmembrane region" description="Helical" evidence="1">
    <location>
        <begin position="7"/>
        <end position="27"/>
    </location>
</feature>
<feature type="transmembrane region" description="Helical" evidence="1">
    <location>
        <begin position="449"/>
        <end position="472"/>
    </location>
</feature>
<dbReference type="RefSeq" id="WP_145716684.1">
    <property type="nucleotide sequence ID" value="NZ_BAAAFY010000004.1"/>
</dbReference>
<dbReference type="EMBL" id="VLLG01000004">
    <property type="protein sequence ID" value="TWI86689.1"/>
    <property type="molecule type" value="Genomic_DNA"/>
</dbReference>
<proteinExistence type="predicted"/>
<protein>
    <recommendedName>
        <fullName evidence="4">Dolichyl-phosphate-mannose-protein mannosyltransferase</fullName>
    </recommendedName>
</protein>
<keyword evidence="1" id="KW-0812">Transmembrane</keyword>
<feature type="transmembrane region" description="Helical" evidence="1">
    <location>
        <begin position="191"/>
        <end position="208"/>
    </location>
</feature>
<feature type="transmembrane region" description="Helical" evidence="1">
    <location>
        <begin position="47"/>
        <end position="66"/>
    </location>
</feature>
<organism evidence="2 3">
    <name type="scientific">Chitinophaga japonensis</name>
    <name type="common">Flexibacter japonensis</name>
    <dbReference type="NCBI Taxonomy" id="104662"/>
    <lineage>
        <taxon>Bacteria</taxon>
        <taxon>Pseudomonadati</taxon>
        <taxon>Bacteroidota</taxon>
        <taxon>Chitinophagia</taxon>
        <taxon>Chitinophagales</taxon>
        <taxon>Chitinophagaceae</taxon>
        <taxon>Chitinophaga</taxon>
    </lineage>
</organism>